<dbReference type="Pfam" id="PF04258">
    <property type="entry name" value="Peptidase_A22B"/>
    <property type="match status" value="1"/>
</dbReference>
<feature type="transmembrane region" description="Helical" evidence="9">
    <location>
        <begin position="99"/>
        <end position="123"/>
    </location>
</feature>
<dbReference type="InterPro" id="IPR042524">
    <property type="entry name" value="Presenilin_C"/>
</dbReference>
<proteinExistence type="inferred from homology"/>
<protein>
    <recommendedName>
        <fullName evidence="12">Minor histocompatibility antigen H13</fullName>
    </recommendedName>
</protein>
<comment type="caution">
    <text evidence="10">The sequence shown here is derived from an EMBL/GenBank/DDBJ whole genome shotgun (WGS) entry which is preliminary data.</text>
</comment>
<evidence type="ECO:0000313" key="10">
    <source>
        <dbReference type="EMBL" id="KAK7045582.1"/>
    </source>
</evidence>
<evidence type="ECO:0008006" key="12">
    <source>
        <dbReference type="Google" id="ProtNLM"/>
    </source>
</evidence>
<dbReference type="AlphaFoldDB" id="A0AAW0D684"/>
<evidence type="ECO:0000256" key="7">
    <source>
        <dbReference type="ARBA" id="ARBA00023136"/>
    </source>
</evidence>
<evidence type="ECO:0000256" key="1">
    <source>
        <dbReference type="ARBA" id="ARBA00004477"/>
    </source>
</evidence>
<comment type="similarity">
    <text evidence="2">Belongs to the peptidase A22B family.</text>
</comment>
<dbReference type="InterPro" id="IPR007369">
    <property type="entry name" value="Peptidase_A22B_SPP"/>
</dbReference>
<evidence type="ECO:0000256" key="8">
    <source>
        <dbReference type="SAM" id="MobiDB-lite"/>
    </source>
</evidence>
<keyword evidence="4" id="KW-0378">Hydrolase</keyword>
<dbReference type="InterPro" id="IPR006639">
    <property type="entry name" value="Preselin/SPP"/>
</dbReference>
<dbReference type="PANTHER" id="PTHR12174:SF23">
    <property type="entry name" value="MINOR HISTOCOMPATIBILITY ANTIGEN H13"/>
    <property type="match status" value="1"/>
</dbReference>
<dbReference type="SMART" id="SM00730">
    <property type="entry name" value="PSN"/>
    <property type="match status" value="1"/>
</dbReference>
<dbReference type="GO" id="GO:0042500">
    <property type="term" value="F:aspartic endopeptidase activity, intramembrane cleaving"/>
    <property type="evidence" value="ECO:0007669"/>
    <property type="project" value="InterPro"/>
</dbReference>
<sequence length="360" mass="40121">MEGLLASADWDVLSSYAGLLSLACFSIYCGSYGSISERKKSDKKKDDDADDEDDEKEEEPDEVVTMEDAWLFPVIGSVVLFGLFLVIKYFGKEWINWLLGWYFSLAGVGSVFRSSIALAKVIVGNERWKAFEKIQLSIVKGKSKKGADMWRVSECSPLLSISWRTPSTLLFLVSIIPSALYRFSSETRRSVLLTDILALSFSHNAMSLLKLDSFKTGCVLLSGLFLYDIYWVFGTRVMVEVATTLDVPIKLLWPKSVNLFSDGRGYTMLGLGDVVIPGVFVALALRYDYHRSPKSTPWFFYGTLVAYVLGLGTTMMVVHVFKRAQPALLYLSPGCIAGFAITGFVRGELAKAWNWKAGQP</sequence>
<comment type="subcellular location">
    <subcellularLocation>
        <location evidence="1">Endoplasmic reticulum membrane</location>
        <topology evidence="1">Multi-pass membrane protein</topology>
    </subcellularLocation>
</comment>
<dbReference type="GO" id="GO:0006465">
    <property type="term" value="P:signal peptide processing"/>
    <property type="evidence" value="ECO:0007669"/>
    <property type="project" value="TreeGrafter"/>
</dbReference>
<keyword evidence="6 9" id="KW-1133">Transmembrane helix</keyword>
<dbReference type="Gene3D" id="1.10.472.100">
    <property type="entry name" value="Presenilin"/>
    <property type="match status" value="1"/>
</dbReference>
<dbReference type="PANTHER" id="PTHR12174">
    <property type="entry name" value="SIGNAL PEPTIDE PEPTIDASE"/>
    <property type="match status" value="1"/>
</dbReference>
<feature type="region of interest" description="Disordered" evidence="8">
    <location>
        <begin position="37"/>
        <end position="62"/>
    </location>
</feature>
<dbReference type="GO" id="GO:0098554">
    <property type="term" value="C:cytoplasmic side of endoplasmic reticulum membrane"/>
    <property type="evidence" value="ECO:0007669"/>
    <property type="project" value="TreeGrafter"/>
</dbReference>
<feature type="compositionally biased region" description="Basic and acidic residues" evidence="8">
    <location>
        <begin position="37"/>
        <end position="47"/>
    </location>
</feature>
<accession>A0AAW0D684</accession>
<dbReference type="GO" id="GO:0033619">
    <property type="term" value="P:membrane protein proteolysis"/>
    <property type="evidence" value="ECO:0007669"/>
    <property type="project" value="TreeGrafter"/>
</dbReference>
<evidence type="ECO:0000256" key="5">
    <source>
        <dbReference type="ARBA" id="ARBA00022824"/>
    </source>
</evidence>
<evidence type="ECO:0000256" key="3">
    <source>
        <dbReference type="ARBA" id="ARBA00022692"/>
    </source>
</evidence>
<feature type="transmembrane region" description="Helical" evidence="9">
    <location>
        <begin position="327"/>
        <end position="345"/>
    </location>
</feature>
<evidence type="ECO:0000313" key="11">
    <source>
        <dbReference type="Proteomes" id="UP001383192"/>
    </source>
</evidence>
<dbReference type="GO" id="GO:0098553">
    <property type="term" value="C:lumenal side of endoplasmic reticulum membrane"/>
    <property type="evidence" value="ECO:0007669"/>
    <property type="project" value="TreeGrafter"/>
</dbReference>
<feature type="compositionally biased region" description="Acidic residues" evidence="8">
    <location>
        <begin position="48"/>
        <end position="62"/>
    </location>
</feature>
<feature type="transmembrane region" description="Helical" evidence="9">
    <location>
        <begin position="266"/>
        <end position="286"/>
    </location>
</feature>
<organism evidence="10 11">
    <name type="scientific">Paramarasmius palmivorus</name>
    <dbReference type="NCBI Taxonomy" id="297713"/>
    <lineage>
        <taxon>Eukaryota</taxon>
        <taxon>Fungi</taxon>
        <taxon>Dikarya</taxon>
        <taxon>Basidiomycota</taxon>
        <taxon>Agaricomycotina</taxon>
        <taxon>Agaricomycetes</taxon>
        <taxon>Agaricomycetidae</taxon>
        <taxon>Agaricales</taxon>
        <taxon>Marasmiineae</taxon>
        <taxon>Marasmiaceae</taxon>
        <taxon>Paramarasmius</taxon>
    </lineage>
</organism>
<feature type="transmembrane region" description="Helical" evidence="9">
    <location>
        <begin position="12"/>
        <end position="35"/>
    </location>
</feature>
<feature type="transmembrane region" description="Helical" evidence="9">
    <location>
        <begin position="69"/>
        <end position="87"/>
    </location>
</feature>
<evidence type="ECO:0000256" key="4">
    <source>
        <dbReference type="ARBA" id="ARBA00022801"/>
    </source>
</evidence>
<gene>
    <name evidence="10" type="ORF">VNI00_007414</name>
</gene>
<keyword evidence="7 9" id="KW-0472">Membrane</keyword>
<name>A0AAW0D684_9AGAR</name>
<keyword evidence="3 9" id="KW-0812">Transmembrane</keyword>
<evidence type="ECO:0000256" key="9">
    <source>
        <dbReference type="SAM" id="Phobius"/>
    </source>
</evidence>
<keyword evidence="11" id="KW-1185">Reference proteome</keyword>
<feature type="transmembrane region" description="Helical" evidence="9">
    <location>
        <begin position="298"/>
        <end position="321"/>
    </location>
</feature>
<evidence type="ECO:0000256" key="2">
    <source>
        <dbReference type="ARBA" id="ARBA00006859"/>
    </source>
</evidence>
<dbReference type="EMBL" id="JAYKXP010000024">
    <property type="protein sequence ID" value="KAK7045582.1"/>
    <property type="molecule type" value="Genomic_DNA"/>
</dbReference>
<keyword evidence="5" id="KW-0256">Endoplasmic reticulum</keyword>
<dbReference type="Proteomes" id="UP001383192">
    <property type="component" value="Unassembled WGS sequence"/>
</dbReference>
<evidence type="ECO:0000256" key="6">
    <source>
        <dbReference type="ARBA" id="ARBA00022989"/>
    </source>
</evidence>
<reference evidence="10 11" key="1">
    <citation type="submission" date="2024-01" db="EMBL/GenBank/DDBJ databases">
        <title>A draft genome for a cacao thread blight-causing isolate of Paramarasmius palmivorus.</title>
        <authorList>
            <person name="Baruah I.K."/>
            <person name="Bukari Y."/>
            <person name="Amoako-Attah I."/>
            <person name="Meinhardt L.W."/>
            <person name="Bailey B.A."/>
            <person name="Cohen S.P."/>
        </authorList>
    </citation>
    <scope>NUCLEOTIDE SEQUENCE [LARGE SCALE GENOMIC DNA]</scope>
    <source>
        <strain evidence="10 11">GH-12</strain>
    </source>
</reference>